<dbReference type="AlphaFoldDB" id="A0A8I2YEN0"/>
<feature type="region of interest" description="Disordered" evidence="1">
    <location>
        <begin position="14"/>
        <end position="127"/>
    </location>
</feature>
<dbReference type="EMBL" id="JAGFBS010000050">
    <property type="protein sequence ID" value="KAG6370492.1"/>
    <property type="molecule type" value="Genomic_DNA"/>
</dbReference>
<evidence type="ECO:0000313" key="2">
    <source>
        <dbReference type="EMBL" id="KAG6370492.1"/>
    </source>
</evidence>
<protein>
    <submittedName>
        <fullName evidence="2">Uncharacterized protein</fullName>
    </submittedName>
</protein>
<keyword evidence="3" id="KW-1185">Reference proteome</keyword>
<gene>
    <name evidence="2" type="ORF">JVT61DRAFT_11985</name>
</gene>
<dbReference type="Proteomes" id="UP000683000">
    <property type="component" value="Unassembled WGS sequence"/>
</dbReference>
<feature type="compositionally biased region" description="Basic residues" evidence="1">
    <location>
        <begin position="91"/>
        <end position="105"/>
    </location>
</feature>
<proteinExistence type="predicted"/>
<name>A0A8I2YEN0_9AGAM</name>
<feature type="compositionally biased region" description="Basic residues" evidence="1">
    <location>
        <begin position="118"/>
        <end position="127"/>
    </location>
</feature>
<sequence length="127" mass="13390">MSTIQRLQAQMKARLAAPTPSSSFAIDPSLVSGSVVSSGRAGASTSVPRAPTPDTSTPESRGINVTPPRREVTPLTELEEDMLPLTPITNKKGKQTKAVKGKGKRPANQGDDVASASRPKRSKRSRA</sequence>
<feature type="compositionally biased region" description="Low complexity" evidence="1">
    <location>
        <begin position="29"/>
        <end position="47"/>
    </location>
</feature>
<evidence type="ECO:0000256" key="1">
    <source>
        <dbReference type="SAM" id="MobiDB-lite"/>
    </source>
</evidence>
<organism evidence="2 3">
    <name type="scientific">Boletus reticuloceps</name>
    <dbReference type="NCBI Taxonomy" id="495285"/>
    <lineage>
        <taxon>Eukaryota</taxon>
        <taxon>Fungi</taxon>
        <taxon>Dikarya</taxon>
        <taxon>Basidiomycota</taxon>
        <taxon>Agaricomycotina</taxon>
        <taxon>Agaricomycetes</taxon>
        <taxon>Agaricomycetidae</taxon>
        <taxon>Boletales</taxon>
        <taxon>Boletineae</taxon>
        <taxon>Boletaceae</taxon>
        <taxon>Boletoideae</taxon>
        <taxon>Boletus</taxon>
    </lineage>
</organism>
<reference evidence="2" key="1">
    <citation type="submission" date="2021-03" db="EMBL/GenBank/DDBJ databases">
        <title>Evolutionary innovations through gain and loss of genes in the ectomycorrhizal Boletales.</title>
        <authorList>
            <person name="Wu G."/>
            <person name="Miyauchi S."/>
            <person name="Morin E."/>
            <person name="Yang Z.-L."/>
            <person name="Xu J."/>
            <person name="Martin F.M."/>
        </authorList>
    </citation>
    <scope>NUCLEOTIDE SEQUENCE</scope>
    <source>
        <strain evidence="2">BR01</strain>
    </source>
</reference>
<evidence type="ECO:0000313" key="3">
    <source>
        <dbReference type="Proteomes" id="UP000683000"/>
    </source>
</evidence>
<comment type="caution">
    <text evidence="2">The sequence shown here is derived from an EMBL/GenBank/DDBJ whole genome shotgun (WGS) entry which is preliminary data.</text>
</comment>
<accession>A0A8I2YEN0</accession>